<keyword evidence="4" id="KW-1003">Cell membrane</keyword>
<keyword evidence="6 9" id="KW-1133">Transmembrane helix</keyword>
<reference evidence="10" key="1">
    <citation type="journal article" date="2014" name="Int. J. Syst. Evol. Microbiol.">
        <title>Complete genome sequence of Corynebacterium casei LMG S-19264T (=DSM 44701T), isolated from a smear-ripened cheese.</title>
        <authorList>
            <consortium name="US DOE Joint Genome Institute (JGI-PGF)"/>
            <person name="Walter F."/>
            <person name="Albersmeier A."/>
            <person name="Kalinowski J."/>
            <person name="Ruckert C."/>
        </authorList>
    </citation>
    <scope>NUCLEOTIDE SEQUENCE</scope>
    <source>
        <strain evidence="10">CGMCC 1.10998</strain>
    </source>
</reference>
<feature type="transmembrane region" description="Helical" evidence="9">
    <location>
        <begin position="355"/>
        <end position="374"/>
    </location>
</feature>
<feature type="transmembrane region" description="Helical" evidence="9">
    <location>
        <begin position="201"/>
        <end position="223"/>
    </location>
</feature>
<feature type="transmembrane region" description="Helical" evidence="9">
    <location>
        <begin position="82"/>
        <end position="102"/>
    </location>
</feature>
<dbReference type="Proteomes" id="UP000637423">
    <property type="component" value="Unassembled WGS sequence"/>
</dbReference>
<gene>
    <name evidence="10" type="ORF">GCM10011396_13890</name>
</gene>
<dbReference type="GO" id="GO:0005886">
    <property type="term" value="C:plasma membrane"/>
    <property type="evidence" value="ECO:0007669"/>
    <property type="project" value="UniProtKB-SubCell"/>
</dbReference>
<organism evidence="10 11">
    <name type="scientific">Undibacterium terreum</name>
    <dbReference type="NCBI Taxonomy" id="1224302"/>
    <lineage>
        <taxon>Bacteria</taxon>
        <taxon>Pseudomonadati</taxon>
        <taxon>Pseudomonadota</taxon>
        <taxon>Betaproteobacteria</taxon>
        <taxon>Burkholderiales</taxon>
        <taxon>Oxalobacteraceae</taxon>
        <taxon>Undibacterium</taxon>
    </lineage>
</organism>
<feature type="compositionally biased region" description="Low complexity" evidence="8">
    <location>
        <begin position="8"/>
        <end position="21"/>
    </location>
</feature>
<dbReference type="Pfam" id="PF01594">
    <property type="entry name" value="AI-2E_transport"/>
    <property type="match status" value="1"/>
</dbReference>
<evidence type="ECO:0000256" key="9">
    <source>
        <dbReference type="SAM" id="Phobius"/>
    </source>
</evidence>
<dbReference type="PANTHER" id="PTHR21716">
    <property type="entry name" value="TRANSMEMBRANE PROTEIN"/>
    <property type="match status" value="1"/>
</dbReference>
<keyword evidence="3" id="KW-0813">Transport</keyword>
<feature type="region of interest" description="Disordered" evidence="8">
    <location>
        <begin position="1"/>
        <end position="40"/>
    </location>
</feature>
<evidence type="ECO:0000256" key="4">
    <source>
        <dbReference type="ARBA" id="ARBA00022475"/>
    </source>
</evidence>
<name>A0A916UD74_9BURK</name>
<evidence type="ECO:0000313" key="11">
    <source>
        <dbReference type="Proteomes" id="UP000637423"/>
    </source>
</evidence>
<feature type="transmembrane region" description="Helical" evidence="9">
    <location>
        <begin position="258"/>
        <end position="281"/>
    </location>
</feature>
<sequence length="430" mass="47190">MTEEHMIAAVQQAAAKTQADTRAQEPAFSDSGEESKYFDRDDEKSDFDINQYARGTTASGPFVLLSVIATTCVLLFLFQKLLWLVTPFLLALILYYLLFPFMERLMFLGLSRERAALSVILGFVTVGFLATILFLPRVLMRLSNSQALIGRYVNGAVSLALNTVAALEENFSVLAQAHLSRTLNGRFGHATGTISEIVEPVLMGAATWAPALLLVPLLAFFFLKDGQRFKVFLSRSVPNAFFETTLQLLHEVDRAALAYFRGLIQLTVLDTATLAVGLWVIGMPAPLALGLLSAVLAWVPYIGSVVGGFIVVTVAASAFPTDPTMAYWAAGLFIVLRLLDDFLYMPMTIGKSLRIHPLISVVMIFIGGAVAGIAGLMLVLPVFGIVLVIGETVGLVVTNERLRARYQHGKYLRRRKAHLGLRFGTARKRW</sequence>
<accession>A0A916UD74</accession>
<evidence type="ECO:0000256" key="2">
    <source>
        <dbReference type="ARBA" id="ARBA00009773"/>
    </source>
</evidence>
<feature type="transmembrane region" description="Helical" evidence="9">
    <location>
        <begin position="114"/>
        <end position="135"/>
    </location>
</feature>
<evidence type="ECO:0000256" key="6">
    <source>
        <dbReference type="ARBA" id="ARBA00022989"/>
    </source>
</evidence>
<evidence type="ECO:0000256" key="7">
    <source>
        <dbReference type="ARBA" id="ARBA00023136"/>
    </source>
</evidence>
<evidence type="ECO:0000256" key="1">
    <source>
        <dbReference type="ARBA" id="ARBA00004651"/>
    </source>
</evidence>
<evidence type="ECO:0000256" key="8">
    <source>
        <dbReference type="SAM" id="MobiDB-lite"/>
    </source>
</evidence>
<feature type="transmembrane region" description="Helical" evidence="9">
    <location>
        <begin position="58"/>
        <end position="77"/>
    </location>
</feature>
<evidence type="ECO:0000313" key="10">
    <source>
        <dbReference type="EMBL" id="GGC68042.1"/>
    </source>
</evidence>
<dbReference type="PANTHER" id="PTHR21716:SF53">
    <property type="entry name" value="PERMEASE PERM-RELATED"/>
    <property type="match status" value="1"/>
</dbReference>
<dbReference type="EMBL" id="BMED01000001">
    <property type="protein sequence ID" value="GGC68042.1"/>
    <property type="molecule type" value="Genomic_DNA"/>
</dbReference>
<proteinExistence type="inferred from homology"/>
<keyword evidence="7 9" id="KW-0472">Membrane</keyword>
<evidence type="ECO:0000256" key="5">
    <source>
        <dbReference type="ARBA" id="ARBA00022692"/>
    </source>
</evidence>
<comment type="subcellular location">
    <subcellularLocation>
        <location evidence="1">Cell membrane</location>
        <topology evidence="1">Multi-pass membrane protein</topology>
    </subcellularLocation>
</comment>
<feature type="transmembrane region" description="Helical" evidence="9">
    <location>
        <begin position="288"/>
        <end position="319"/>
    </location>
</feature>
<feature type="transmembrane region" description="Helical" evidence="9">
    <location>
        <begin position="325"/>
        <end position="343"/>
    </location>
</feature>
<comment type="caution">
    <text evidence="10">The sequence shown here is derived from an EMBL/GenBank/DDBJ whole genome shotgun (WGS) entry which is preliminary data.</text>
</comment>
<keyword evidence="5 9" id="KW-0812">Transmembrane</keyword>
<reference evidence="10" key="2">
    <citation type="submission" date="2020-09" db="EMBL/GenBank/DDBJ databases">
        <authorList>
            <person name="Sun Q."/>
            <person name="Zhou Y."/>
        </authorList>
    </citation>
    <scope>NUCLEOTIDE SEQUENCE</scope>
    <source>
        <strain evidence="10">CGMCC 1.10998</strain>
    </source>
</reference>
<keyword evidence="11" id="KW-1185">Reference proteome</keyword>
<dbReference type="AlphaFoldDB" id="A0A916UD74"/>
<protein>
    <submittedName>
        <fullName evidence="10">AI-2E family transporter</fullName>
    </submittedName>
</protein>
<evidence type="ECO:0000256" key="3">
    <source>
        <dbReference type="ARBA" id="ARBA00022448"/>
    </source>
</evidence>
<comment type="similarity">
    <text evidence="2">Belongs to the autoinducer-2 exporter (AI-2E) (TC 2.A.86) family.</text>
</comment>
<dbReference type="InterPro" id="IPR002549">
    <property type="entry name" value="AI-2E-like"/>
</dbReference>
<dbReference type="RefSeq" id="WP_229750958.1">
    <property type="nucleotide sequence ID" value="NZ_BMED01000001.1"/>
</dbReference>